<organism evidence="3 4">
    <name type="scientific">Gonapodya prolifera (strain JEL478)</name>
    <name type="common">Monoblepharis prolifera</name>
    <dbReference type="NCBI Taxonomy" id="1344416"/>
    <lineage>
        <taxon>Eukaryota</taxon>
        <taxon>Fungi</taxon>
        <taxon>Fungi incertae sedis</taxon>
        <taxon>Chytridiomycota</taxon>
        <taxon>Chytridiomycota incertae sedis</taxon>
        <taxon>Monoblepharidomycetes</taxon>
        <taxon>Monoblepharidales</taxon>
        <taxon>Gonapodyaceae</taxon>
        <taxon>Gonapodya</taxon>
    </lineage>
</organism>
<proteinExistence type="predicted"/>
<gene>
    <name evidence="3" type="ORF">M427DRAFT_265953</name>
</gene>
<dbReference type="EMBL" id="KQ965748">
    <property type="protein sequence ID" value="KXS17260.1"/>
    <property type="molecule type" value="Genomic_DNA"/>
</dbReference>
<reference evidence="3 4" key="1">
    <citation type="journal article" date="2015" name="Genome Biol. Evol.">
        <title>Phylogenomic analyses indicate that early fungi evolved digesting cell walls of algal ancestors of land plants.</title>
        <authorList>
            <person name="Chang Y."/>
            <person name="Wang S."/>
            <person name="Sekimoto S."/>
            <person name="Aerts A.L."/>
            <person name="Choi C."/>
            <person name="Clum A."/>
            <person name="LaButti K.M."/>
            <person name="Lindquist E.A."/>
            <person name="Yee Ngan C."/>
            <person name="Ohm R.A."/>
            <person name="Salamov A.A."/>
            <person name="Grigoriev I.V."/>
            <person name="Spatafora J.W."/>
            <person name="Berbee M.L."/>
        </authorList>
    </citation>
    <scope>NUCLEOTIDE SEQUENCE [LARGE SCALE GENOMIC DNA]</scope>
    <source>
        <strain evidence="3 4">JEL478</strain>
    </source>
</reference>
<evidence type="ECO:0000313" key="4">
    <source>
        <dbReference type="Proteomes" id="UP000070544"/>
    </source>
</evidence>
<evidence type="ECO:0000256" key="2">
    <source>
        <dbReference type="SAM" id="MobiDB-lite"/>
    </source>
</evidence>
<evidence type="ECO:0000256" key="1">
    <source>
        <dbReference type="SAM" id="Coils"/>
    </source>
</evidence>
<dbReference type="AlphaFoldDB" id="A0A139AKG6"/>
<keyword evidence="4" id="KW-1185">Reference proteome</keyword>
<evidence type="ECO:0000313" key="3">
    <source>
        <dbReference type="EMBL" id="KXS17260.1"/>
    </source>
</evidence>
<feature type="region of interest" description="Disordered" evidence="2">
    <location>
        <begin position="1"/>
        <end position="56"/>
    </location>
</feature>
<accession>A0A139AKG6</accession>
<protein>
    <submittedName>
        <fullName evidence="3">Uncharacterized protein</fullName>
    </submittedName>
</protein>
<feature type="compositionally biased region" description="Polar residues" evidence="2">
    <location>
        <begin position="1"/>
        <end position="12"/>
    </location>
</feature>
<feature type="coiled-coil region" evidence="1">
    <location>
        <begin position="325"/>
        <end position="388"/>
    </location>
</feature>
<sequence>MNSYSRTSTRSPGTAYDGMNPYETGENDGNSERAPSRNRTPSGRPPSRPASAGSAVGAPLSWRIESTFAANFLDEPAEQIPSHNTPTVSYLIRRGRAEEAPVSGVQTVATPGAIGKVLLRTRDKREVFLLWEMAETDGQAWYGLRLTETNIIKNENPIKILKKVPNLEYDVKSVDPWVLFGQVPEEDPEANGGQALVILAGNLKCFYCQAEAPGPYGTVAEWHFDPATLARLCETCKFGLLSFLLNRDSHIKILNVQIERLNTEKRGLENRMDNSRDNALVSTLRKRVHNMLKENEELKSNLDIVVARETDRVITELKTTHSTHVADLDDRIASLSAQVEAQQREMDDLRRENQYHVENARLKAEQAMQELAEENRVMRERQAEVERALVVLGGVIGSGTQGILIAGESRPH</sequence>
<dbReference type="Proteomes" id="UP000070544">
    <property type="component" value="Unassembled WGS sequence"/>
</dbReference>
<keyword evidence="1" id="KW-0175">Coiled coil</keyword>
<name>A0A139AKG6_GONPJ</name>
<feature type="coiled-coil region" evidence="1">
    <location>
        <begin position="251"/>
        <end position="301"/>
    </location>
</feature>
<dbReference type="OrthoDB" id="10378752at2759"/>